<proteinExistence type="predicted"/>
<dbReference type="EMBL" id="CP003345">
    <property type="protein sequence ID" value="AFM03757.1"/>
    <property type="molecule type" value="Genomic_DNA"/>
</dbReference>
<dbReference type="InterPro" id="IPR002931">
    <property type="entry name" value="Transglutaminase-like"/>
</dbReference>
<dbReference type="AlphaFoldDB" id="I4AIH2"/>
<dbReference type="STRING" id="880071.Fleli_1325"/>
<protein>
    <submittedName>
        <fullName evidence="3">Transglutaminase-like enzyme, predicted cysteine protease</fullName>
    </submittedName>
</protein>
<feature type="domain" description="DUF3857" evidence="2">
    <location>
        <begin position="88"/>
        <end position="223"/>
    </location>
</feature>
<evidence type="ECO:0000313" key="3">
    <source>
        <dbReference type="EMBL" id="AFM03757.1"/>
    </source>
</evidence>
<dbReference type="Proteomes" id="UP000006054">
    <property type="component" value="Chromosome"/>
</dbReference>
<reference evidence="4" key="1">
    <citation type="submission" date="2012-06" db="EMBL/GenBank/DDBJ databases">
        <title>The complete genome of Flexibacter litoralis DSM 6794.</title>
        <authorList>
            <person name="Lucas S."/>
            <person name="Copeland A."/>
            <person name="Lapidus A."/>
            <person name="Glavina del Rio T."/>
            <person name="Dalin E."/>
            <person name="Tice H."/>
            <person name="Bruce D."/>
            <person name="Goodwin L."/>
            <person name="Pitluck S."/>
            <person name="Peters L."/>
            <person name="Ovchinnikova G."/>
            <person name="Lu M."/>
            <person name="Kyrpides N."/>
            <person name="Mavromatis K."/>
            <person name="Ivanova N."/>
            <person name="Brettin T."/>
            <person name="Detter J.C."/>
            <person name="Han C."/>
            <person name="Larimer F."/>
            <person name="Land M."/>
            <person name="Hauser L."/>
            <person name="Markowitz V."/>
            <person name="Cheng J.-F."/>
            <person name="Hugenholtz P."/>
            <person name="Woyke T."/>
            <person name="Wu D."/>
            <person name="Spring S."/>
            <person name="Lang E."/>
            <person name="Kopitz M."/>
            <person name="Brambilla E."/>
            <person name="Klenk H.-P."/>
            <person name="Eisen J.A."/>
        </authorList>
    </citation>
    <scope>NUCLEOTIDE SEQUENCE [LARGE SCALE GENOMIC DNA]</scope>
    <source>
        <strain evidence="4">ATCC 23117 / DSM 6794 / NBRC 15988 / NCIMB 1366 / Sio-4</strain>
    </source>
</reference>
<dbReference type="OrthoDB" id="8595007at2"/>
<dbReference type="Pfam" id="PF01841">
    <property type="entry name" value="Transglut_core"/>
    <property type="match status" value="1"/>
</dbReference>
<feature type="domain" description="Transglutaminase-like" evidence="1">
    <location>
        <begin position="286"/>
        <end position="361"/>
    </location>
</feature>
<keyword evidence="3" id="KW-0378">Hydrolase</keyword>
<dbReference type="HOGENOM" id="CLU_027424_0_0_10"/>
<sequence precursor="true">MSKNNFIVKGIFLILFFLAFIANSFSQNPEEIYNQYKKEFPDKMAVLLEKNDNIIIDFEEDTVSILHTEYEDLLFLTERSVGLANQKAYESYFSKIEEIDAITLVPNGRKYKKMKVEYFKKEKESSSGIFYDDLESTNFIMPNVSPKARTQVAITQNIKDPRFLSSFYLDSYVPIKSAKLTLKVNKNIEIAYKLFNTENIKLDFNKKEKGDYIIYEWTAKDLEDFKSEDNAPRRNYFSPHIVYYVTQINYPNRTQKIAKSVADLYDWYADLSCKVNLEEDAALYKTVQKLTENITDEQEKVKAIFYWVQDNIKYIAFEDGMQGFIPSEASFVYSKRYGDCKGMSSIIHKMLNMAGIENTYLTWIGSRSLPYKYSEIPTPIVDNHMIVTYQPTEGEFIFLDATDSYSPFGFPSSMIQGKEALLGMGRENHKVTLVPIIEKDKNYSKESVLLSISDKNLVGKGQYSSEGYPKGYMTHYIDGLSKENEKLYMNRYFTKGNNKFFVDDYKINNLNEKDKALNIDYNFRIEDYAKFVGDEIYINMNMEKAFSNDEIDKERKSPIENDYLFKADNSIFLQIPEGYEIEYLPENSNFENDLFGYNIEYKKEDGKIKFVHNYYKNYLLLKNESFEEWNKMIKEVNKAYREVIILKKK</sequence>
<dbReference type="GO" id="GO:0008233">
    <property type="term" value="F:peptidase activity"/>
    <property type="evidence" value="ECO:0007669"/>
    <property type="project" value="UniProtKB-KW"/>
</dbReference>
<dbReference type="Pfam" id="PF12969">
    <property type="entry name" value="DUF3857"/>
    <property type="match status" value="1"/>
</dbReference>
<dbReference type="InterPro" id="IPR024618">
    <property type="entry name" value="DUF3857"/>
</dbReference>
<evidence type="ECO:0000313" key="4">
    <source>
        <dbReference type="Proteomes" id="UP000006054"/>
    </source>
</evidence>
<gene>
    <name evidence="3" type="ordered locus">Fleli_1325</name>
</gene>
<dbReference type="RefSeq" id="WP_014797214.1">
    <property type="nucleotide sequence ID" value="NC_018018.1"/>
</dbReference>
<dbReference type="Gene3D" id="2.60.40.3140">
    <property type="match status" value="1"/>
</dbReference>
<dbReference type="SUPFAM" id="SSF54001">
    <property type="entry name" value="Cysteine proteinases"/>
    <property type="match status" value="1"/>
</dbReference>
<dbReference type="KEGG" id="fli:Fleli_1325"/>
<dbReference type="Gene3D" id="3.10.620.30">
    <property type="match status" value="1"/>
</dbReference>
<evidence type="ECO:0000259" key="2">
    <source>
        <dbReference type="Pfam" id="PF12969"/>
    </source>
</evidence>
<organism evidence="3 4">
    <name type="scientific">Bernardetia litoralis (strain ATCC 23117 / DSM 6794 / NBRC 15988 / NCIMB 1366 / Fx l1 / Sio-4)</name>
    <name type="common">Flexibacter litoralis</name>
    <dbReference type="NCBI Taxonomy" id="880071"/>
    <lineage>
        <taxon>Bacteria</taxon>
        <taxon>Pseudomonadati</taxon>
        <taxon>Bacteroidota</taxon>
        <taxon>Cytophagia</taxon>
        <taxon>Cytophagales</taxon>
        <taxon>Bernardetiaceae</taxon>
        <taxon>Bernardetia</taxon>
    </lineage>
</organism>
<evidence type="ECO:0000259" key="1">
    <source>
        <dbReference type="Pfam" id="PF01841"/>
    </source>
</evidence>
<dbReference type="PATRIC" id="fig|880071.3.peg.1300"/>
<dbReference type="GO" id="GO:0006508">
    <property type="term" value="P:proteolysis"/>
    <property type="evidence" value="ECO:0007669"/>
    <property type="project" value="UniProtKB-KW"/>
</dbReference>
<name>I4AIH2_BERLS</name>
<dbReference type="Gene3D" id="2.60.120.1130">
    <property type="match status" value="1"/>
</dbReference>
<dbReference type="InterPro" id="IPR038765">
    <property type="entry name" value="Papain-like_cys_pep_sf"/>
</dbReference>
<keyword evidence="4" id="KW-1185">Reference proteome</keyword>
<accession>I4AIH2</accession>
<dbReference type="eggNOG" id="COG1305">
    <property type="taxonomic scope" value="Bacteria"/>
</dbReference>
<keyword evidence="3" id="KW-0645">Protease</keyword>